<sequence>MQPKPNAKAARERENKFVFLKVFLKPNPDHKFPCDRADLLTCSKGGFINSIFIIFFRFIICSTICLNPKSKLQRTYF</sequence>
<protein>
    <submittedName>
        <fullName evidence="2">Uncharacterized protein</fullName>
    </submittedName>
</protein>
<organism evidence="2 3">
    <name type="scientific">Leptospira weilii str. 2006001855</name>
    <dbReference type="NCBI Taxonomy" id="996804"/>
    <lineage>
        <taxon>Bacteria</taxon>
        <taxon>Pseudomonadati</taxon>
        <taxon>Spirochaetota</taxon>
        <taxon>Spirochaetia</taxon>
        <taxon>Leptospirales</taxon>
        <taxon>Leptospiraceae</taxon>
        <taxon>Leptospira</taxon>
    </lineage>
</organism>
<accession>M6FIU5</accession>
<dbReference type="Proteomes" id="UP000012101">
    <property type="component" value="Unassembled WGS sequence"/>
</dbReference>
<evidence type="ECO:0000313" key="2">
    <source>
        <dbReference type="EMBL" id="EMM72718.1"/>
    </source>
</evidence>
<evidence type="ECO:0000313" key="3">
    <source>
        <dbReference type="Proteomes" id="UP000012101"/>
    </source>
</evidence>
<dbReference type="AlphaFoldDB" id="M6FIU5"/>
<dbReference type="EMBL" id="AFJM02000037">
    <property type="protein sequence ID" value="EMM72718.1"/>
    <property type="molecule type" value="Genomic_DNA"/>
</dbReference>
<keyword evidence="1" id="KW-0812">Transmembrane</keyword>
<feature type="transmembrane region" description="Helical" evidence="1">
    <location>
        <begin position="47"/>
        <end position="66"/>
    </location>
</feature>
<keyword evidence="1" id="KW-0472">Membrane</keyword>
<evidence type="ECO:0000256" key="1">
    <source>
        <dbReference type="SAM" id="Phobius"/>
    </source>
</evidence>
<keyword evidence="1" id="KW-1133">Transmembrane helix</keyword>
<comment type="caution">
    <text evidence="2">The sequence shown here is derived from an EMBL/GenBank/DDBJ whole genome shotgun (WGS) entry which is preliminary data.</text>
</comment>
<proteinExistence type="predicted"/>
<reference evidence="2 3" key="1">
    <citation type="submission" date="2013-01" db="EMBL/GenBank/DDBJ databases">
        <authorList>
            <person name="Harkins D.M."/>
            <person name="Durkin A.S."/>
            <person name="Brinkac L.M."/>
            <person name="Haft D.H."/>
            <person name="Selengut J.D."/>
            <person name="Sanka R."/>
            <person name="DePew J."/>
            <person name="Purushe J."/>
            <person name="Hospenthal D.R."/>
            <person name="Murray C.K."/>
            <person name="Pimentel G."/>
            <person name="Wasfy M."/>
            <person name="Vinetz J.M."/>
            <person name="Sutton G.G."/>
            <person name="Nierman W.C."/>
            <person name="Fouts D.E."/>
        </authorList>
    </citation>
    <scope>NUCLEOTIDE SEQUENCE [LARGE SCALE GENOMIC DNA]</scope>
    <source>
        <strain evidence="2 3">2006001855</strain>
    </source>
</reference>
<name>M6FIU5_9LEPT</name>
<gene>
    <name evidence="2" type="ORF">LEP1GSC038_1982</name>
</gene>